<dbReference type="InterPro" id="IPR008383">
    <property type="entry name" value="API5"/>
</dbReference>
<feature type="compositionally biased region" description="Basic and acidic residues" evidence="2">
    <location>
        <begin position="350"/>
        <end position="366"/>
    </location>
</feature>
<accession>A0ABQ7LH21</accession>
<name>A0ABQ7LH21_BRACM</name>
<protein>
    <submittedName>
        <fullName evidence="3">Uncharacterized protein</fullName>
    </submittedName>
</protein>
<gene>
    <name evidence="3" type="primary">A09p048360.1_BraROA</name>
    <name evidence="3" type="ORF">IGI04_036720</name>
</gene>
<feature type="region of interest" description="Disordered" evidence="2">
    <location>
        <begin position="203"/>
        <end position="228"/>
    </location>
</feature>
<dbReference type="Pfam" id="PF05918">
    <property type="entry name" value="API5"/>
    <property type="match status" value="2"/>
</dbReference>
<dbReference type="PANTHER" id="PTHR12758">
    <property type="entry name" value="APOPTOSIS INHIBITOR 5-RELATED"/>
    <property type="match status" value="1"/>
</dbReference>
<evidence type="ECO:0000313" key="3">
    <source>
        <dbReference type="EMBL" id="KAG5385250.1"/>
    </source>
</evidence>
<reference evidence="3 4" key="1">
    <citation type="submission" date="2021-03" db="EMBL/GenBank/DDBJ databases">
        <authorList>
            <person name="King G.J."/>
            <person name="Bancroft I."/>
            <person name="Baten A."/>
            <person name="Bloomfield J."/>
            <person name="Borpatragohain P."/>
            <person name="He Z."/>
            <person name="Irish N."/>
            <person name="Irwin J."/>
            <person name="Liu K."/>
            <person name="Mauleon R.P."/>
            <person name="Moore J."/>
            <person name="Morris R."/>
            <person name="Ostergaard L."/>
            <person name="Wang B."/>
            <person name="Wells R."/>
        </authorList>
    </citation>
    <scope>NUCLEOTIDE SEQUENCE [LARGE SCALE GENOMIC DNA]</scope>
    <source>
        <strain evidence="3">R-o-18</strain>
        <tissue evidence="3">Leaf</tissue>
    </source>
</reference>
<evidence type="ECO:0000313" key="4">
    <source>
        <dbReference type="Proteomes" id="UP000823674"/>
    </source>
</evidence>
<evidence type="ECO:0000256" key="1">
    <source>
        <dbReference type="ARBA" id="ARBA00022703"/>
    </source>
</evidence>
<proteinExistence type="predicted"/>
<keyword evidence="4" id="KW-1185">Reference proteome</keyword>
<keyword evidence="1" id="KW-0053">Apoptosis</keyword>
<organism evidence="3 4">
    <name type="scientific">Brassica rapa subsp. trilocularis</name>
    <dbReference type="NCBI Taxonomy" id="1813537"/>
    <lineage>
        <taxon>Eukaryota</taxon>
        <taxon>Viridiplantae</taxon>
        <taxon>Streptophyta</taxon>
        <taxon>Embryophyta</taxon>
        <taxon>Tracheophyta</taxon>
        <taxon>Spermatophyta</taxon>
        <taxon>Magnoliopsida</taxon>
        <taxon>eudicotyledons</taxon>
        <taxon>Gunneridae</taxon>
        <taxon>Pentapetalae</taxon>
        <taxon>rosids</taxon>
        <taxon>malvids</taxon>
        <taxon>Brassicales</taxon>
        <taxon>Brassicaceae</taxon>
        <taxon>Brassiceae</taxon>
        <taxon>Brassica</taxon>
    </lineage>
</organism>
<evidence type="ECO:0000256" key="2">
    <source>
        <dbReference type="SAM" id="MobiDB-lite"/>
    </source>
</evidence>
<feature type="compositionally biased region" description="Gly residues" evidence="2">
    <location>
        <begin position="326"/>
        <end position="341"/>
    </location>
</feature>
<comment type="caution">
    <text evidence="3">The sequence shown here is derived from an EMBL/GenBank/DDBJ whole genome shotgun (WGS) entry which is preliminary data.</text>
</comment>
<feature type="region of interest" description="Disordered" evidence="2">
    <location>
        <begin position="308"/>
        <end position="366"/>
    </location>
</feature>
<feature type="region of interest" description="Disordered" evidence="2">
    <location>
        <begin position="274"/>
        <end position="296"/>
    </location>
</feature>
<dbReference type="EMBL" id="JADBGQ010000008">
    <property type="protein sequence ID" value="KAG5385250.1"/>
    <property type="molecule type" value="Genomic_DNA"/>
</dbReference>
<dbReference type="Proteomes" id="UP000823674">
    <property type="component" value="Chromosome A09"/>
</dbReference>
<dbReference type="PANTHER" id="PTHR12758:SF19">
    <property type="entry name" value="APOPTOSIS INHIBITOR 5"/>
    <property type="match status" value="1"/>
</dbReference>
<sequence>MSLFRLDTKESLTASFKHIGTSLTTDGLLRENFLNFIRDKVFPLKAELLKPQEEIERHMTDLIKKPRRCIWRRIQYVYGFLANFEYIWRESSSRKRQADLNSKFNRKLVLVRALAEISPHTTAQVARQMLPEIVQLLKLLAKSLFLSSFTYAFPFEHIRSECNKQPSDRLGEDVSESYKEFTERFASVEDLTKATMKKLIQGTSEHNKAMSAAKTDKEKSSVKTKKQNATTGLRTCNNILAMTKVLHAKAPSFIGDKSVSLSWKEATKTLASTTTGVKRPATGAGNNVGAKKGRVPSHQVVKKAFEGISYGGGRGSQRGHGRGQGRRGGGGGRSRGRGYWGLGPATNPVPEKEMLRTKEVDARSRE</sequence>